<accession>A0A0W0X2I1</accession>
<dbReference type="Gene3D" id="3.40.50.1400">
    <property type="match status" value="2"/>
</dbReference>
<dbReference type="NCBIfam" id="TIGR00109">
    <property type="entry name" value="hemH"/>
    <property type="match status" value="1"/>
</dbReference>
<gene>
    <name evidence="7" type="primary">hemH</name>
    <name evidence="9" type="ORF">Loak_1255</name>
</gene>
<dbReference type="CDD" id="cd03411">
    <property type="entry name" value="Ferrochelatase_N"/>
    <property type="match status" value="1"/>
</dbReference>
<protein>
    <recommendedName>
        <fullName evidence="7">Ferrochelatase</fullName>
        <ecNumber evidence="7">4.98.1.1</ecNumber>
    </recommendedName>
    <alternativeName>
        <fullName evidence="7">Heme synthase</fullName>
    </alternativeName>
    <alternativeName>
        <fullName evidence="7">Protoheme ferro-lyase</fullName>
    </alternativeName>
</protein>
<dbReference type="PANTHER" id="PTHR11108">
    <property type="entry name" value="FERROCHELATASE"/>
    <property type="match status" value="1"/>
</dbReference>
<keyword evidence="5 7" id="KW-0627">Porphyrin biosynthesis</keyword>
<dbReference type="GO" id="GO:0005737">
    <property type="term" value="C:cytoplasm"/>
    <property type="evidence" value="ECO:0007669"/>
    <property type="project" value="UniProtKB-SubCell"/>
</dbReference>
<dbReference type="RefSeq" id="WP_025386357.1">
    <property type="nucleotide sequence ID" value="NZ_KV441803.1"/>
</dbReference>
<dbReference type="Proteomes" id="UP000054858">
    <property type="component" value="Unassembled WGS sequence"/>
</dbReference>
<comment type="function">
    <text evidence="7">Catalyzes the ferrous insertion into protoporphyrin IX.</text>
</comment>
<dbReference type="PATRIC" id="fig|29423.5.peg.1313"/>
<evidence type="ECO:0000256" key="8">
    <source>
        <dbReference type="RuleBase" id="RU004185"/>
    </source>
</evidence>
<dbReference type="UniPathway" id="UPA00252">
    <property type="reaction ID" value="UER00325"/>
</dbReference>
<evidence type="ECO:0000313" key="10">
    <source>
        <dbReference type="Proteomes" id="UP000054858"/>
    </source>
</evidence>
<dbReference type="GO" id="GO:0006783">
    <property type="term" value="P:heme biosynthetic process"/>
    <property type="evidence" value="ECO:0007669"/>
    <property type="project" value="UniProtKB-UniRule"/>
</dbReference>
<dbReference type="AlphaFoldDB" id="A0A0W0X2I1"/>
<dbReference type="Pfam" id="PF00762">
    <property type="entry name" value="Ferrochelatase"/>
    <property type="match status" value="1"/>
</dbReference>
<dbReference type="EC" id="4.98.1.1" evidence="7"/>
<dbReference type="GO" id="GO:0004325">
    <property type="term" value="F:ferrochelatase activity"/>
    <property type="evidence" value="ECO:0007669"/>
    <property type="project" value="UniProtKB-UniRule"/>
</dbReference>
<reference evidence="9 10" key="1">
    <citation type="submission" date="2015-11" db="EMBL/GenBank/DDBJ databases">
        <title>Genomic analysis of 38 Legionella species identifies large and diverse effector repertoires.</title>
        <authorList>
            <person name="Burstein D."/>
            <person name="Amaro F."/>
            <person name="Zusman T."/>
            <person name="Lifshitz Z."/>
            <person name="Cohen O."/>
            <person name="Gilbert J.A."/>
            <person name="Pupko T."/>
            <person name="Shuman H.A."/>
            <person name="Segal G."/>
        </authorList>
    </citation>
    <scope>NUCLEOTIDE SEQUENCE [LARGE SCALE GENOMIC DNA]</scope>
    <source>
        <strain evidence="9 10">Oak Ridge-10</strain>
    </source>
</reference>
<dbReference type="PANTHER" id="PTHR11108:SF1">
    <property type="entry name" value="FERROCHELATASE, MITOCHONDRIAL"/>
    <property type="match status" value="1"/>
</dbReference>
<keyword evidence="3 7" id="KW-0350">Heme biosynthesis</keyword>
<evidence type="ECO:0000256" key="6">
    <source>
        <dbReference type="ARBA" id="ARBA00024536"/>
    </source>
</evidence>
<proteinExistence type="inferred from homology"/>
<comment type="caution">
    <text evidence="9">The sequence shown here is derived from an EMBL/GenBank/DDBJ whole genome shotgun (WGS) entry which is preliminary data.</text>
</comment>
<dbReference type="GO" id="GO:0046872">
    <property type="term" value="F:metal ion binding"/>
    <property type="evidence" value="ECO:0007669"/>
    <property type="project" value="UniProtKB-KW"/>
</dbReference>
<evidence type="ECO:0000256" key="4">
    <source>
        <dbReference type="ARBA" id="ARBA00023239"/>
    </source>
</evidence>
<comment type="catalytic activity">
    <reaction evidence="6">
        <text>Fe-coproporphyrin III + 2 H(+) = coproporphyrin III + Fe(2+)</text>
        <dbReference type="Rhea" id="RHEA:49572"/>
        <dbReference type="ChEBI" id="CHEBI:15378"/>
        <dbReference type="ChEBI" id="CHEBI:29033"/>
        <dbReference type="ChEBI" id="CHEBI:68438"/>
        <dbReference type="ChEBI" id="CHEBI:131725"/>
        <dbReference type="EC" id="4.99.1.9"/>
    </reaction>
    <physiologicalReaction direction="right-to-left" evidence="6">
        <dbReference type="Rhea" id="RHEA:49574"/>
    </physiologicalReaction>
</comment>
<comment type="subcellular location">
    <subcellularLocation>
        <location evidence="7">Cytoplasm</location>
    </subcellularLocation>
</comment>
<keyword evidence="7" id="KW-0479">Metal-binding</keyword>
<feature type="binding site" evidence="7">
    <location>
        <position position="286"/>
    </location>
    <ligand>
        <name>Fe(2+)</name>
        <dbReference type="ChEBI" id="CHEBI:29033"/>
    </ligand>
</feature>
<comment type="similarity">
    <text evidence="1 7 8">Belongs to the ferrochelatase family.</text>
</comment>
<dbReference type="InterPro" id="IPR033644">
    <property type="entry name" value="Ferrochelatase_C"/>
</dbReference>
<dbReference type="InterPro" id="IPR001015">
    <property type="entry name" value="Ferrochelatase"/>
</dbReference>
<evidence type="ECO:0000256" key="1">
    <source>
        <dbReference type="ARBA" id="ARBA00007718"/>
    </source>
</evidence>
<dbReference type="InterPro" id="IPR033659">
    <property type="entry name" value="Ferrochelatase_N"/>
</dbReference>
<organism evidence="9 10">
    <name type="scientific">Legionella oakridgensis</name>
    <dbReference type="NCBI Taxonomy" id="29423"/>
    <lineage>
        <taxon>Bacteria</taxon>
        <taxon>Pseudomonadati</taxon>
        <taxon>Pseudomonadota</taxon>
        <taxon>Gammaproteobacteria</taxon>
        <taxon>Legionellales</taxon>
        <taxon>Legionellaceae</taxon>
        <taxon>Legionella</taxon>
    </lineage>
</organism>
<evidence type="ECO:0000313" key="9">
    <source>
        <dbReference type="EMBL" id="KTD38767.1"/>
    </source>
</evidence>
<comment type="pathway">
    <text evidence="7">Porphyrin-containing compound metabolism; protoheme biosynthesis; protoheme from protoporphyrin-IX: step 1/1.</text>
</comment>
<dbReference type="SUPFAM" id="SSF53800">
    <property type="entry name" value="Chelatase"/>
    <property type="match status" value="1"/>
</dbReference>
<name>A0A0W0X2I1_9GAMM</name>
<feature type="binding site" evidence="7">
    <location>
        <position position="187"/>
    </location>
    <ligand>
        <name>Fe(2+)</name>
        <dbReference type="ChEBI" id="CHEBI:29033"/>
    </ligand>
</feature>
<dbReference type="CDD" id="cd00419">
    <property type="entry name" value="Ferrochelatase_C"/>
    <property type="match status" value="1"/>
</dbReference>
<keyword evidence="7" id="KW-0963">Cytoplasm</keyword>
<dbReference type="HAMAP" id="MF_00323">
    <property type="entry name" value="Ferrochelatase"/>
    <property type="match status" value="1"/>
</dbReference>
<comment type="catalytic activity">
    <reaction evidence="7">
        <text>heme b + 2 H(+) = protoporphyrin IX + Fe(2+)</text>
        <dbReference type="Rhea" id="RHEA:22584"/>
        <dbReference type="ChEBI" id="CHEBI:15378"/>
        <dbReference type="ChEBI" id="CHEBI:29033"/>
        <dbReference type="ChEBI" id="CHEBI:57306"/>
        <dbReference type="ChEBI" id="CHEBI:60344"/>
        <dbReference type="EC" id="4.98.1.1"/>
    </reaction>
</comment>
<evidence type="ECO:0000256" key="2">
    <source>
        <dbReference type="ARBA" id="ARBA00023004"/>
    </source>
</evidence>
<keyword evidence="2 7" id="KW-0408">Iron</keyword>
<dbReference type="EMBL" id="LNYP01000024">
    <property type="protein sequence ID" value="KTD38767.1"/>
    <property type="molecule type" value="Genomic_DNA"/>
</dbReference>
<evidence type="ECO:0000256" key="3">
    <source>
        <dbReference type="ARBA" id="ARBA00023133"/>
    </source>
</evidence>
<evidence type="ECO:0000256" key="5">
    <source>
        <dbReference type="ARBA" id="ARBA00023244"/>
    </source>
</evidence>
<keyword evidence="4 7" id="KW-0456">Lyase</keyword>
<evidence type="ECO:0000256" key="7">
    <source>
        <dbReference type="HAMAP-Rule" id="MF_00323"/>
    </source>
</evidence>
<sequence>MKNGLLLINLGTPDHPDTPSVRRYLREFLADKRVIDLPSIMRYFILYCFILPFRPQQSARAYQSIWLSEGSPLLHHSQNLLRKLQSRVDEHCKIALGMRYGKPSIEQALMELQDCETITILPLYPQYSSAATGSTIAKVLQLLSEQNRIPSIHVIHNFHQHPGYIQAKAAIIAPHLKHHEFILFSYHGIPENHLLIGDCKKDCSHSCNPASPNNHSCYRAQCLRTTALLAHTLSLTQQCYATSFQSRLGKTAWIKPYTDKTLEDLAARGIKRLAVVCPSFVADCLETLEEIGLRAKEQWHQMGGERLTLIPSLNDDEHWVDAILALTKLNSPTSPDSPTTFQKH</sequence>